<name>A0ABU3L3F5_9FLAO</name>
<evidence type="ECO:0000313" key="6">
    <source>
        <dbReference type="EMBL" id="MDT7828281.1"/>
    </source>
</evidence>
<dbReference type="Proteomes" id="UP001250656">
    <property type="component" value="Unassembled WGS sequence"/>
</dbReference>
<dbReference type="RefSeq" id="WP_314013517.1">
    <property type="nucleotide sequence ID" value="NZ_JAVTTP010000001.1"/>
</dbReference>
<keyword evidence="2 6" id="KW-0255">Endonuclease</keyword>
<comment type="caution">
    <text evidence="6">The sequence shown here is derived from an EMBL/GenBank/DDBJ whole genome shotgun (WGS) entry which is preliminary data.</text>
</comment>
<dbReference type="SMART" id="SM00927">
    <property type="entry name" value="MutH"/>
    <property type="match status" value="1"/>
</dbReference>
<evidence type="ECO:0000259" key="5">
    <source>
        <dbReference type="SMART" id="SM00927"/>
    </source>
</evidence>
<sequence>MYDVTSAESIISFAKKLKDRTLRDCCDSMIEEHGIGGKGNLGQIIEKYYFGYEPNSVSEPDFKIAGLELKTSPLKRLKRGGLAAKERLVLNIINYLEVYKEEFETSALWKKNARLLLIFYLHEPDTDLLDYKLKLIEEWNYPEIDLEIIRHDWKTINDKIKSGKAHEISEGDTFYLGACTKGSTALKSFREQPFSNKKAKQRAYSLKQGYVNHIIANISREEDEIYGRIIARPEILEVSASIEETIRSMFEPFYGKSAREIELQLGLEIKRRSKSYFALLTKGMLGIGLDKEIEEFEKAEIEIKTVRVETNNRIRESVSFPAFSFEEIYNESWTDSKLKDKIEQKFLFLFFKSHEGEYRFNKVKFWNMSYTDRNEMRTIWLRTKKVVQDGEIIKGFRKYKNGKIIRLNNFPKKTESPVGHVRPHGSDSMDTNPLPVKDKRTGETSFTKQCFWMNWDYVRDNIFLE</sequence>
<evidence type="ECO:0000256" key="1">
    <source>
        <dbReference type="ARBA" id="ARBA00022722"/>
    </source>
</evidence>
<evidence type="ECO:0000256" key="2">
    <source>
        <dbReference type="ARBA" id="ARBA00022759"/>
    </source>
</evidence>
<dbReference type="SUPFAM" id="SSF52980">
    <property type="entry name" value="Restriction endonuclease-like"/>
    <property type="match status" value="2"/>
</dbReference>
<reference evidence="6 7" key="1">
    <citation type="submission" date="2023-09" db="EMBL/GenBank/DDBJ databases">
        <title>Novel taxa isolated from Blanes Bay.</title>
        <authorList>
            <person name="Rey-Velasco X."/>
            <person name="Lucena T."/>
        </authorList>
    </citation>
    <scope>NUCLEOTIDE SEQUENCE [LARGE SCALE GENOMIC DNA]</scope>
    <source>
        <strain evidence="6 7">S334</strain>
    </source>
</reference>
<feature type="region of interest" description="Disordered" evidence="4">
    <location>
        <begin position="414"/>
        <end position="439"/>
    </location>
</feature>
<dbReference type="InterPro" id="IPR011335">
    <property type="entry name" value="Restrct_endonuc-II-like"/>
</dbReference>
<dbReference type="NCBIfam" id="NF040973">
    <property type="entry name" value="restrict_Sau3AI"/>
    <property type="match status" value="1"/>
</dbReference>
<dbReference type="CDD" id="cd22356">
    <property type="entry name" value="Sau3AI_N-like"/>
    <property type="match status" value="1"/>
</dbReference>
<keyword evidence="7" id="KW-1185">Reference proteome</keyword>
<keyword evidence="1" id="KW-0540">Nuclease</keyword>
<evidence type="ECO:0000313" key="7">
    <source>
        <dbReference type="Proteomes" id="UP001250656"/>
    </source>
</evidence>
<dbReference type="InterPro" id="IPR011337">
    <property type="entry name" value="DNA_rep_MutH/RE_typeII_Sau3AI"/>
</dbReference>
<dbReference type="EMBL" id="JAVTTP010000001">
    <property type="protein sequence ID" value="MDT7828281.1"/>
    <property type="molecule type" value="Genomic_DNA"/>
</dbReference>
<dbReference type="CDD" id="cd22355">
    <property type="entry name" value="Sau3AI_C"/>
    <property type="match status" value="1"/>
</dbReference>
<feature type="domain" description="DNA mismatch repair MutH/Type II restriction enzyme Sau3AI" evidence="5">
    <location>
        <begin position="52"/>
        <end position="152"/>
    </location>
</feature>
<accession>A0ABU3L3F5</accession>
<dbReference type="Gene3D" id="3.40.600.10">
    <property type="entry name" value="DNA mismatch repair MutH/Restriction endonuclease, type II"/>
    <property type="match status" value="2"/>
</dbReference>
<evidence type="ECO:0000256" key="4">
    <source>
        <dbReference type="SAM" id="MobiDB-lite"/>
    </source>
</evidence>
<proteinExistence type="predicted"/>
<evidence type="ECO:0000256" key="3">
    <source>
        <dbReference type="ARBA" id="ARBA00022801"/>
    </source>
</evidence>
<dbReference type="GO" id="GO:0004519">
    <property type="term" value="F:endonuclease activity"/>
    <property type="evidence" value="ECO:0007669"/>
    <property type="project" value="UniProtKB-KW"/>
</dbReference>
<organism evidence="6 7">
    <name type="scientific">Pricia mediterranea</name>
    <dbReference type="NCBI Taxonomy" id="3076079"/>
    <lineage>
        <taxon>Bacteria</taxon>
        <taxon>Pseudomonadati</taxon>
        <taxon>Bacteroidota</taxon>
        <taxon>Flavobacteriia</taxon>
        <taxon>Flavobacteriales</taxon>
        <taxon>Flavobacteriaceae</taxon>
        <taxon>Pricia</taxon>
    </lineage>
</organism>
<protein>
    <submittedName>
        <fullName evidence="6">Sau3AI family type II restriction endonuclease</fullName>
    </submittedName>
</protein>
<gene>
    <name evidence="6" type="ORF">RQM65_06365</name>
</gene>
<dbReference type="Pfam" id="PF02976">
    <property type="entry name" value="MutH"/>
    <property type="match status" value="2"/>
</dbReference>
<keyword evidence="3" id="KW-0378">Hydrolase</keyword>
<dbReference type="InterPro" id="IPR037057">
    <property type="entry name" value="DNA_rep_MutH/T2_RE_sf"/>
</dbReference>